<keyword evidence="1" id="KW-0812">Transmembrane</keyword>
<keyword evidence="1" id="KW-0472">Membrane</keyword>
<feature type="transmembrane region" description="Helical" evidence="1">
    <location>
        <begin position="160"/>
        <end position="182"/>
    </location>
</feature>
<keyword evidence="3" id="KW-1185">Reference proteome</keyword>
<evidence type="ECO:0000313" key="3">
    <source>
        <dbReference type="Proteomes" id="UP000092950"/>
    </source>
</evidence>
<keyword evidence="1" id="KW-1133">Transmembrane helix</keyword>
<sequence length="216" mass="24385">MWNVEILWKIIPVLAAVVASAKILYELALGGRGRLREEYRFAHDFMQQLKNEPDMHPFVRDKGYQAIAGDASLAAEEVAYLLSLENPGRALRDYALGRPYLEHLTAQGNLRLDFRPEYKSAYARGWRKLLYSALYFGLASTTFAPLYFSAALGMSVMQSLAVFLASIPIFFWLARMALTAAVRVHRAEKLVKNQARHSQRIVIAPTRPASARLVVK</sequence>
<protein>
    <submittedName>
        <fullName evidence="2">Uncharacterized protein</fullName>
    </submittedName>
</protein>
<evidence type="ECO:0000256" key="1">
    <source>
        <dbReference type="SAM" id="Phobius"/>
    </source>
</evidence>
<feature type="transmembrane region" description="Helical" evidence="1">
    <location>
        <begin position="129"/>
        <end position="148"/>
    </location>
</feature>
<dbReference type="Proteomes" id="UP000092950">
    <property type="component" value="Chromosome"/>
</dbReference>
<dbReference type="EMBL" id="CP016440">
    <property type="protein sequence ID" value="ANY15218.1"/>
    <property type="molecule type" value="Genomic_DNA"/>
</dbReference>
<proteinExistence type="predicted"/>
<organism evidence="2 3">
    <name type="scientific">Bordetella pseudohinzii</name>
    <dbReference type="NCBI Taxonomy" id="1331258"/>
    <lineage>
        <taxon>Bacteria</taxon>
        <taxon>Pseudomonadati</taxon>
        <taxon>Pseudomonadota</taxon>
        <taxon>Betaproteobacteria</taxon>
        <taxon>Burkholderiales</taxon>
        <taxon>Alcaligenaceae</taxon>
        <taxon>Bordetella</taxon>
    </lineage>
</organism>
<evidence type="ECO:0000313" key="2">
    <source>
        <dbReference type="EMBL" id="ANY15218.1"/>
    </source>
</evidence>
<reference evidence="2 3" key="1">
    <citation type="submission" date="2016-07" db="EMBL/GenBank/DDBJ databases">
        <title>Complete genome sequences of Bordetella pseudohinzii.</title>
        <authorList>
            <person name="Spilker T."/>
            <person name="Darrah R."/>
            <person name="LiPuma J.J."/>
        </authorList>
    </citation>
    <scope>NUCLEOTIDE SEQUENCE [LARGE SCALE GENOMIC DNA]</scope>
    <source>
        <strain evidence="2 3">HI4681</strain>
    </source>
</reference>
<gene>
    <name evidence="2" type="ORF">BBN53_04515</name>
</gene>
<feature type="transmembrane region" description="Helical" evidence="1">
    <location>
        <begin position="6"/>
        <end position="25"/>
    </location>
</feature>
<accession>A0ABN4RME3</accession>
<name>A0ABN4RME3_9BORD</name>